<feature type="transmembrane region" description="Helical" evidence="1">
    <location>
        <begin position="171"/>
        <end position="189"/>
    </location>
</feature>
<dbReference type="EMBL" id="NFEZ01000004">
    <property type="protein sequence ID" value="PLT44563.1"/>
    <property type="molecule type" value="Genomic_DNA"/>
</dbReference>
<proteinExistence type="predicted"/>
<evidence type="ECO:0000313" key="3">
    <source>
        <dbReference type="Proteomes" id="UP000234789"/>
    </source>
</evidence>
<protein>
    <recommendedName>
        <fullName evidence="4">ABC transporter permease</fullName>
    </recommendedName>
</protein>
<feature type="transmembrane region" description="Helical" evidence="1">
    <location>
        <begin position="209"/>
        <end position="230"/>
    </location>
</feature>
<evidence type="ECO:0008006" key="4">
    <source>
        <dbReference type="Google" id="ProtNLM"/>
    </source>
</evidence>
<feature type="transmembrane region" description="Helical" evidence="1">
    <location>
        <begin position="21"/>
        <end position="40"/>
    </location>
</feature>
<evidence type="ECO:0000256" key="1">
    <source>
        <dbReference type="SAM" id="Phobius"/>
    </source>
</evidence>
<evidence type="ECO:0000313" key="2">
    <source>
        <dbReference type="EMBL" id="PLT44563.1"/>
    </source>
</evidence>
<keyword evidence="1" id="KW-0472">Membrane</keyword>
<keyword evidence="1" id="KW-1133">Transmembrane helix</keyword>
<keyword evidence="3" id="KW-1185">Reference proteome</keyword>
<name>A0A2N5N2L1_9BACL</name>
<feature type="transmembrane region" description="Helical" evidence="1">
    <location>
        <begin position="109"/>
        <end position="130"/>
    </location>
</feature>
<dbReference type="Proteomes" id="UP000234789">
    <property type="component" value="Unassembled WGS sequence"/>
</dbReference>
<dbReference type="OrthoDB" id="2678663at2"/>
<dbReference type="RefSeq" id="WP_028600341.1">
    <property type="nucleotide sequence ID" value="NZ_BIMM01000038.1"/>
</dbReference>
<feature type="transmembrane region" description="Helical" evidence="1">
    <location>
        <begin position="142"/>
        <end position="162"/>
    </location>
</feature>
<sequence length="241" mass="26392">MSTWKGAVRLARYEWSLAGHGSWFNLILVLYFTLMTIPLLGDVTEPQARDGAWYPGGAANFIMLALLPCFGFFLNRATLGGWRLNYMSGKLAAWRQLPITGSQIAAGRLLTMLSLLVPSLLLLLVLQYAMVLRHEVDPAGMALYSLFWIGYAAAGGSLYAWMEIVMDGKRYLFFCSVVTVVLIGVGVVLSVSGFEIMRWALEQAAAGRWLPMLATAAAGAAVTLVVQRLMARSIGRRSLHA</sequence>
<comment type="caution">
    <text evidence="2">The sequence shown here is derived from an EMBL/GenBank/DDBJ whole genome shotgun (WGS) entry which is preliminary data.</text>
</comment>
<gene>
    <name evidence="2" type="ORF">B8V81_2994</name>
</gene>
<organism evidence="2 3">
    <name type="scientific">Paenibacillus pasadenensis</name>
    <dbReference type="NCBI Taxonomy" id="217090"/>
    <lineage>
        <taxon>Bacteria</taxon>
        <taxon>Bacillati</taxon>
        <taxon>Bacillota</taxon>
        <taxon>Bacilli</taxon>
        <taxon>Bacillales</taxon>
        <taxon>Paenibacillaceae</taxon>
        <taxon>Paenibacillus</taxon>
    </lineage>
</organism>
<keyword evidence="1" id="KW-0812">Transmembrane</keyword>
<dbReference type="AlphaFoldDB" id="A0A2N5N2L1"/>
<accession>A0A2N5N2L1</accession>
<feature type="transmembrane region" description="Helical" evidence="1">
    <location>
        <begin position="52"/>
        <end position="74"/>
    </location>
</feature>
<reference evidence="2 3" key="1">
    <citation type="submission" date="2017-05" db="EMBL/GenBank/DDBJ databases">
        <title>Functional genome analysis of Paenibacillus pasadenensis strain R16: insights on endophytic life style and antifungal activity.</title>
        <authorList>
            <person name="Passera A."/>
            <person name="Marcolungo L."/>
            <person name="Casati P."/>
            <person name="Brasca M."/>
            <person name="Quaglino F."/>
            <person name="Delledonne M."/>
        </authorList>
    </citation>
    <scope>NUCLEOTIDE SEQUENCE [LARGE SCALE GENOMIC DNA]</scope>
    <source>
        <strain evidence="2 3">R16</strain>
    </source>
</reference>